<protein>
    <submittedName>
        <fullName evidence="2">NUDIX domain-containing protein</fullName>
    </submittedName>
</protein>
<evidence type="ECO:0000259" key="1">
    <source>
        <dbReference type="PROSITE" id="PS51462"/>
    </source>
</evidence>
<organism evidence="2 3">
    <name type="scientific">Lederbergia citri</name>
    <dbReference type="NCBI Taxonomy" id="2833580"/>
    <lineage>
        <taxon>Bacteria</taxon>
        <taxon>Bacillati</taxon>
        <taxon>Bacillota</taxon>
        <taxon>Bacilli</taxon>
        <taxon>Bacillales</taxon>
        <taxon>Bacillaceae</taxon>
        <taxon>Lederbergia</taxon>
    </lineage>
</organism>
<sequence>MYSTYVNWNGKVKLTWIPSSVLPERNLITSVHGFCFYENELLMIDLYDRGWDYPGGHIESGETPEECFKREAMEEGYVEGDCHLLGHIEVNHQENMNWKEDSPYPQIGFQVFYRMDIQKLHPFEGKFESLKRIFISPCKASEYYEGWNVAHEQILKEAKRGLVINEYQD</sequence>
<dbReference type="AlphaFoldDB" id="A0A942TEJ2"/>
<evidence type="ECO:0000313" key="3">
    <source>
        <dbReference type="Proteomes" id="UP000681414"/>
    </source>
</evidence>
<accession>A0A942TEJ2</accession>
<dbReference type="InterPro" id="IPR000086">
    <property type="entry name" value="NUDIX_hydrolase_dom"/>
</dbReference>
<dbReference type="EMBL" id="JAGYPG010000001">
    <property type="protein sequence ID" value="MBS4195057.1"/>
    <property type="molecule type" value="Genomic_DNA"/>
</dbReference>
<evidence type="ECO:0000313" key="2">
    <source>
        <dbReference type="EMBL" id="MBS4195057.1"/>
    </source>
</evidence>
<gene>
    <name evidence="2" type="ORF">KHA97_08185</name>
</gene>
<dbReference type="InterPro" id="IPR015797">
    <property type="entry name" value="NUDIX_hydrolase-like_dom_sf"/>
</dbReference>
<dbReference type="SUPFAM" id="SSF55811">
    <property type="entry name" value="Nudix"/>
    <property type="match status" value="1"/>
</dbReference>
<feature type="domain" description="Nudix hydrolase" evidence="1">
    <location>
        <begin position="26"/>
        <end position="169"/>
    </location>
</feature>
<name>A0A942TEJ2_9BACI</name>
<keyword evidence="3" id="KW-1185">Reference proteome</keyword>
<reference evidence="2 3" key="1">
    <citation type="submission" date="2021-05" db="EMBL/GenBank/DDBJ databases">
        <title>Novel Bacillus species.</title>
        <authorList>
            <person name="Liu G."/>
        </authorList>
    </citation>
    <scope>NUCLEOTIDE SEQUENCE [LARGE SCALE GENOMIC DNA]</scope>
    <source>
        <strain evidence="3">FJAT-49780</strain>
    </source>
</reference>
<dbReference type="PROSITE" id="PS51462">
    <property type="entry name" value="NUDIX"/>
    <property type="match status" value="1"/>
</dbReference>
<proteinExistence type="predicted"/>
<dbReference type="CDD" id="cd02883">
    <property type="entry name" value="NUDIX_Hydrolase"/>
    <property type="match status" value="1"/>
</dbReference>
<dbReference type="Proteomes" id="UP000681414">
    <property type="component" value="Unassembled WGS sequence"/>
</dbReference>
<dbReference type="Pfam" id="PF00293">
    <property type="entry name" value="NUDIX"/>
    <property type="match status" value="1"/>
</dbReference>
<dbReference type="RefSeq" id="WP_213124193.1">
    <property type="nucleotide sequence ID" value="NZ_JAGYPG010000001.1"/>
</dbReference>
<comment type="caution">
    <text evidence="2">The sequence shown here is derived from an EMBL/GenBank/DDBJ whole genome shotgun (WGS) entry which is preliminary data.</text>
</comment>
<dbReference type="Gene3D" id="3.90.79.10">
    <property type="entry name" value="Nucleoside Triphosphate Pyrophosphohydrolase"/>
    <property type="match status" value="1"/>
</dbReference>